<dbReference type="STRING" id="1229726.GRFL_2379"/>
<sequence>MIEKSKLVSVCLPTLNGETHLKEALDSVKAQTYRPLELICSDDQSADDTPAILRKFSEEVDFPVYIYDHEPAGIGANWNNCLKKANGEYIKFLFQDDVLSPLCIEKMITELSGQEEIALIASKRFLIFNEDKRQKYSNWIEEYGNLQEKIENKKGGKILLDKSFFCSKAFRSHPVNKIAEPSGIFFRKDLIKKTGYFREDMVQILDVEFYNRVLKKGKIIILPDSLYGFRLHEQQESVRNEGKHGRDFELYDQLLLKNYFWYLNVSSRLQLLDKYYPFVARLYRYFNKTIQKNKSG</sequence>
<evidence type="ECO:0000313" key="1">
    <source>
        <dbReference type="EMBL" id="APU69103.1"/>
    </source>
</evidence>
<dbReference type="InterPro" id="IPR001173">
    <property type="entry name" value="Glyco_trans_2-like"/>
</dbReference>
<name>A0A1L7I7D7_9FLAO</name>
<dbReference type="KEGG" id="gfl:GRFL_2379"/>
<accession>A0A1L7I7D7</accession>
<dbReference type="GO" id="GO:0016758">
    <property type="term" value="F:hexosyltransferase activity"/>
    <property type="evidence" value="ECO:0007669"/>
    <property type="project" value="UniProtKB-ARBA"/>
</dbReference>
<proteinExistence type="predicted"/>
<keyword evidence="1" id="KW-0808">Transferase</keyword>
<dbReference type="AlphaFoldDB" id="A0A1L7I7D7"/>
<dbReference type="Pfam" id="PF00535">
    <property type="entry name" value="Glycos_transf_2"/>
    <property type="match status" value="1"/>
</dbReference>
<dbReference type="Proteomes" id="UP000186230">
    <property type="component" value="Chromosome"/>
</dbReference>
<dbReference type="RefSeq" id="WP_083644798.1">
    <property type="nucleotide sequence ID" value="NZ_AMRU01000011.1"/>
</dbReference>
<dbReference type="CDD" id="cd00761">
    <property type="entry name" value="Glyco_tranf_GTA_type"/>
    <property type="match status" value="1"/>
</dbReference>
<evidence type="ECO:0000313" key="2">
    <source>
        <dbReference type="Proteomes" id="UP000186230"/>
    </source>
</evidence>
<dbReference type="Gene3D" id="3.90.550.10">
    <property type="entry name" value="Spore Coat Polysaccharide Biosynthesis Protein SpsA, Chain A"/>
    <property type="match status" value="1"/>
</dbReference>
<organism evidence="1 2">
    <name type="scientific">Christiangramia flava JLT2011</name>
    <dbReference type="NCBI Taxonomy" id="1229726"/>
    <lineage>
        <taxon>Bacteria</taxon>
        <taxon>Pseudomonadati</taxon>
        <taxon>Bacteroidota</taxon>
        <taxon>Flavobacteriia</taxon>
        <taxon>Flavobacteriales</taxon>
        <taxon>Flavobacteriaceae</taxon>
        <taxon>Christiangramia</taxon>
    </lineage>
</organism>
<dbReference type="InterPro" id="IPR029044">
    <property type="entry name" value="Nucleotide-diphossugar_trans"/>
</dbReference>
<dbReference type="EMBL" id="CP016359">
    <property type="protein sequence ID" value="APU69103.1"/>
    <property type="molecule type" value="Genomic_DNA"/>
</dbReference>
<dbReference type="PANTHER" id="PTHR22916:SF3">
    <property type="entry name" value="UDP-GLCNAC:BETAGAL BETA-1,3-N-ACETYLGLUCOSAMINYLTRANSFERASE-LIKE PROTEIN 1"/>
    <property type="match status" value="1"/>
</dbReference>
<keyword evidence="2" id="KW-1185">Reference proteome</keyword>
<dbReference type="OrthoDB" id="396512at2"/>
<reference evidence="1 2" key="1">
    <citation type="submission" date="2016-07" db="EMBL/GenBank/DDBJ databases">
        <title>Multi-omics approach to identify versatile polysaccharide utilization systems of a marine flavobacterium Gramella flava.</title>
        <authorList>
            <person name="Tang K."/>
        </authorList>
    </citation>
    <scope>NUCLEOTIDE SEQUENCE [LARGE SCALE GENOMIC DNA]</scope>
    <source>
        <strain evidence="1 2">JLT2011</strain>
    </source>
</reference>
<protein>
    <submittedName>
        <fullName evidence="1">Glycosyl transferase, group 2 family protein</fullName>
    </submittedName>
</protein>
<gene>
    <name evidence="1" type="ORF">GRFL_2379</name>
</gene>
<dbReference type="PANTHER" id="PTHR22916">
    <property type="entry name" value="GLYCOSYLTRANSFERASE"/>
    <property type="match status" value="1"/>
</dbReference>
<dbReference type="SUPFAM" id="SSF53448">
    <property type="entry name" value="Nucleotide-diphospho-sugar transferases"/>
    <property type="match status" value="1"/>
</dbReference>